<dbReference type="EMBL" id="CM023473">
    <property type="protein sequence ID" value="KAH7955077.1"/>
    <property type="molecule type" value="Genomic_DNA"/>
</dbReference>
<accession>A0ACB8D0T0</accession>
<protein>
    <submittedName>
        <fullName evidence="1">Uncharacterized protein</fullName>
    </submittedName>
</protein>
<evidence type="ECO:0000313" key="2">
    <source>
        <dbReference type="Proteomes" id="UP000821865"/>
    </source>
</evidence>
<comment type="caution">
    <text evidence="1">The sequence shown here is derived from an EMBL/GenBank/DDBJ whole genome shotgun (WGS) entry which is preliminary data.</text>
</comment>
<proteinExistence type="predicted"/>
<dbReference type="Proteomes" id="UP000821865">
    <property type="component" value="Chromosome 4"/>
</dbReference>
<reference evidence="1" key="1">
    <citation type="submission" date="2020-05" db="EMBL/GenBank/DDBJ databases">
        <title>Large-scale comparative analyses of tick genomes elucidate their genetic diversity and vector capacities.</title>
        <authorList>
            <person name="Jia N."/>
            <person name="Wang J."/>
            <person name="Shi W."/>
            <person name="Du L."/>
            <person name="Sun Y."/>
            <person name="Zhan W."/>
            <person name="Jiang J."/>
            <person name="Wang Q."/>
            <person name="Zhang B."/>
            <person name="Ji P."/>
            <person name="Sakyi L.B."/>
            <person name="Cui X."/>
            <person name="Yuan T."/>
            <person name="Jiang B."/>
            <person name="Yang W."/>
            <person name="Lam T.T.-Y."/>
            <person name="Chang Q."/>
            <person name="Ding S."/>
            <person name="Wang X."/>
            <person name="Zhu J."/>
            <person name="Ruan X."/>
            <person name="Zhao L."/>
            <person name="Wei J."/>
            <person name="Que T."/>
            <person name="Du C."/>
            <person name="Cheng J."/>
            <person name="Dai P."/>
            <person name="Han X."/>
            <person name="Huang E."/>
            <person name="Gao Y."/>
            <person name="Liu J."/>
            <person name="Shao H."/>
            <person name="Ye R."/>
            <person name="Li L."/>
            <person name="Wei W."/>
            <person name="Wang X."/>
            <person name="Wang C."/>
            <person name="Yang T."/>
            <person name="Huo Q."/>
            <person name="Li W."/>
            <person name="Guo W."/>
            <person name="Chen H."/>
            <person name="Zhou L."/>
            <person name="Ni X."/>
            <person name="Tian J."/>
            <person name="Zhou Y."/>
            <person name="Sheng Y."/>
            <person name="Liu T."/>
            <person name="Pan Y."/>
            <person name="Xia L."/>
            <person name="Li J."/>
            <person name="Zhao F."/>
            <person name="Cao W."/>
        </authorList>
    </citation>
    <scope>NUCLEOTIDE SEQUENCE</scope>
    <source>
        <strain evidence="1">Dsil-2018</strain>
    </source>
</reference>
<sequence>MIYRITNRRRGLHKKDVLHIVQALIMSRLTYHLPYQNLIVVQTQKMDFLLRKTVKAAFELPPHAYTQRIFQLGIHTVGKLLEAHRNGQLQRLRRTRQGSAILSRLG</sequence>
<keyword evidence="2" id="KW-1185">Reference proteome</keyword>
<organism evidence="1 2">
    <name type="scientific">Dermacentor silvarum</name>
    <name type="common">Tick</name>
    <dbReference type="NCBI Taxonomy" id="543639"/>
    <lineage>
        <taxon>Eukaryota</taxon>
        <taxon>Metazoa</taxon>
        <taxon>Ecdysozoa</taxon>
        <taxon>Arthropoda</taxon>
        <taxon>Chelicerata</taxon>
        <taxon>Arachnida</taxon>
        <taxon>Acari</taxon>
        <taxon>Parasitiformes</taxon>
        <taxon>Ixodida</taxon>
        <taxon>Ixodoidea</taxon>
        <taxon>Ixodidae</taxon>
        <taxon>Rhipicephalinae</taxon>
        <taxon>Dermacentor</taxon>
    </lineage>
</organism>
<evidence type="ECO:0000313" key="1">
    <source>
        <dbReference type="EMBL" id="KAH7955077.1"/>
    </source>
</evidence>
<name>A0ACB8D0T0_DERSI</name>
<gene>
    <name evidence="1" type="ORF">HPB49_024371</name>
</gene>